<comment type="caution">
    <text evidence="10">The sequence shown here is derived from an EMBL/GenBank/DDBJ whole genome shotgun (WGS) entry which is preliminary data.</text>
</comment>
<keyword evidence="7 9" id="KW-0503">Monooxygenase</keyword>
<keyword evidence="11" id="KW-1185">Reference proteome</keyword>
<dbReference type="InterPro" id="IPR050364">
    <property type="entry name" value="Cytochrome_P450_fung"/>
</dbReference>
<dbReference type="GO" id="GO:0004497">
    <property type="term" value="F:monooxygenase activity"/>
    <property type="evidence" value="ECO:0007669"/>
    <property type="project" value="UniProtKB-KW"/>
</dbReference>
<dbReference type="PANTHER" id="PTHR46300:SF7">
    <property type="entry name" value="P450, PUTATIVE (EUROFUNG)-RELATED"/>
    <property type="match status" value="1"/>
</dbReference>
<dbReference type="SUPFAM" id="SSF48264">
    <property type="entry name" value="Cytochrome P450"/>
    <property type="match status" value="1"/>
</dbReference>
<protein>
    <recommendedName>
        <fullName evidence="12">Cytochrome P450</fullName>
    </recommendedName>
</protein>
<keyword evidence="6 8" id="KW-0408">Iron</keyword>
<evidence type="ECO:0000256" key="1">
    <source>
        <dbReference type="ARBA" id="ARBA00001971"/>
    </source>
</evidence>
<sequence length="497" mass="55992">MPVIKLNLTGPILGNIADFPKPGELEWEHWLKHKDTYGPISSVTVFGKTQVILHDAELASQLMDKKSSVYSSRPKFEFSKLCGIGDMFTFLPYNKELRLTRKFVHLAIGTEKLAGRYLDIQEKETHRCLYRILQEPDLLFDHLKVEAAAIILKIVYGYTVDPHKPDPIVRLVDEAMAHFSASFAMGAWLVDIIPALLYVPEWMPGTGWKQVAKEWRGTIRAAMDVPLKFARNRQANGNLEASMASDFYGRKDKNISAELENSFRSSAATVYFGGSDTTVNTLGIFFFNMTLAPEIQRKAQQEIDQVIGTGRLPHYNDKDKLPYVSAIVKESLRWHAVVPMGSPHTADSDGYVNGYYIPKGTALIANAWWFTHDPAVYPNPLEFAPSRFLGPNPNPDPAQYIFGYGRRICLGRYLANSSTWLTIARALAVFDISKGLDESGQEIEQTIKLLPGLVNRVEPFKATFKPRSPQHEALIRQAEELYPWEKGDAVELEDIIA</sequence>
<evidence type="ECO:0008006" key="12">
    <source>
        <dbReference type="Google" id="ProtNLM"/>
    </source>
</evidence>
<dbReference type="Gene3D" id="1.10.630.10">
    <property type="entry name" value="Cytochrome P450"/>
    <property type="match status" value="1"/>
</dbReference>
<dbReference type="VEuPathDB" id="FungiDB:F4678DRAFT_486008"/>
<dbReference type="InterPro" id="IPR017972">
    <property type="entry name" value="Cyt_P450_CS"/>
</dbReference>
<dbReference type="PRINTS" id="PR00463">
    <property type="entry name" value="EP450I"/>
</dbReference>
<evidence type="ECO:0000313" key="11">
    <source>
        <dbReference type="Proteomes" id="UP001148614"/>
    </source>
</evidence>
<dbReference type="EMBL" id="JANPWZ010000625">
    <property type="protein sequence ID" value="KAJ3574235.1"/>
    <property type="molecule type" value="Genomic_DNA"/>
</dbReference>
<dbReference type="GO" id="GO:0020037">
    <property type="term" value="F:heme binding"/>
    <property type="evidence" value="ECO:0007669"/>
    <property type="project" value="InterPro"/>
</dbReference>
<dbReference type="GO" id="GO:0005506">
    <property type="term" value="F:iron ion binding"/>
    <property type="evidence" value="ECO:0007669"/>
    <property type="project" value="InterPro"/>
</dbReference>
<evidence type="ECO:0000256" key="2">
    <source>
        <dbReference type="ARBA" id="ARBA00010617"/>
    </source>
</evidence>
<evidence type="ECO:0000256" key="3">
    <source>
        <dbReference type="ARBA" id="ARBA00022617"/>
    </source>
</evidence>
<keyword evidence="3 8" id="KW-0349">Heme</keyword>
<dbReference type="InterPro" id="IPR036396">
    <property type="entry name" value="Cyt_P450_sf"/>
</dbReference>
<reference evidence="10" key="1">
    <citation type="submission" date="2022-07" db="EMBL/GenBank/DDBJ databases">
        <title>Genome Sequence of Xylaria arbuscula.</title>
        <authorList>
            <person name="Buettner E."/>
        </authorList>
    </citation>
    <scope>NUCLEOTIDE SEQUENCE</scope>
    <source>
        <strain evidence="10">VT107</strain>
    </source>
</reference>
<evidence type="ECO:0000256" key="7">
    <source>
        <dbReference type="ARBA" id="ARBA00023033"/>
    </source>
</evidence>
<dbReference type="PRINTS" id="PR00385">
    <property type="entry name" value="P450"/>
</dbReference>
<dbReference type="AlphaFoldDB" id="A0A9W8NGI8"/>
<evidence type="ECO:0000256" key="6">
    <source>
        <dbReference type="ARBA" id="ARBA00023004"/>
    </source>
</evidence>
<keyword evidence="4 8" id="KW-0479">Metal-binding</keyword>
<evidence type="ECO:0000256" key="4">
    <source>
        <dbReference type="ARBA" id="ARBA00022723"/>
    </source>
</evidence>
<evidence type="ECO:0000256" key="9">
    <source>
        <dbReference type="RuleBase" id="RU000461"/>
    </source>
</evidence>
<dbReference type="Pfam" id="PF00067">
    <property type="entry name" value="p450"/>
    <property type="match status" value="1"/>
</dbReference>
<comment type="similarity">
    <text evidence="2 9">Belongs to the cytochrome P450 family.</text>
</comment>
<dbReference type="InterPro" id="IPR002401">
    <property type="entry name" value="Cyt_P450_E_grp-I"/>
</dbReference>
<dbReference type="PANTHER" id="PTHR46300">
    <property type="entry name" value="P450, PUTATIVE (EUROFUNG)-RELATED-RELATED"/>
    <property type="match status" value="1"/>
</dbReference>
<dbReference type="GO" id="GO:0016705">
    <property type="term" value="F:oxidoreductase activity, acting on paired donors, with incorporation or reduction of molecular oxygen"/>
    <property type="evidence" value="ECO:0007669"/>
    <property type="project" value="InterPro"/>
</dbReference>
<accession>A0A9W8NGI8</accession>
<dbReference type="Proteomes" id="UP001148614">
    <property type="component" value="Unassembled WGS sequence"/>
</dbReference>
<evidence type="ECO:0000256" key="5">
    <source>
        <dbReference type="ARBA" id="ARBA00023002"/>
    </source>
</evidence>
<name>A0A9W8NGI8_9PEZI</name>
<organism evidence="10 11">
    <name type="scientific">Xylaria arbuscula</name>
    <dbReference type="NCBI Taxonomy" id="114810"/>
    <lineage>
        <taxon>Eukaryota</taxon>
        <taxon>Fungi</taxon>
        <taxon>Dikarya</taxon>
        <taxon>Ascomycota</taxon>
        <taxon>Pezizomycotina</taxon>
        <taxon>Sordariomycetes</taxon>
        <taxon>Xylariomycetidae</taxon>
        <taxon>Xylariales</taxon>
        <taxon>Xylariaceae</taxon>
        <taxon>Xylaria</taxon>
    </lineage>
</organism>
<evidence type="ECO:0000313" key="10">
    <source>
        <dbReference type="EMBL" id="KAJ3574235.1"/>
    </source>
</evidence>
<feature type="binding site" description="axial binding residue" evidence="8">
    <location>
        <position position="409"/>
    </location>
    <ligand>
        <name>heme</name>
        <dbReference type="ChEBI" id="CHEBI:30413"/>
    </ligand>
    <ligandPart>
        <name>Fe</name>
        <dbReference type="ChEBI" id="CHEBI:18248"/>
    </ligandPart>
</feature>
<dbReference type="PROSITE" id="PS00086">
    <property type="entry name" value="CYTOCHROME_P450"/>
    <property type="match status" value="1"/>
</dbReference>
<proteinExistence type="inferred from homology"/>
<dbReference type="InterPro" id="IPR001128">
    <property type="entry name" value="Cyt_P450"/>
</dbReference>
<gene>
    <name evidence="10" type="ORF">NPX13_g4428</name>
</gene>
<dbReference type="CDD" id="cd11065">
    <property type="entry name" value="CYP64-like"/>
    <property type="match status" value="1"/>
</dbReference>
<comment type="cofactor">
    <cofactor evidence="1 8">
        <name>heme</name>
        <dbReference type="ChEBI" id="CHEBI:30413"/>
    </cofactor>
</comment>
<keyword evidence="5 9" id="KW-0560">Oxidoreductase</keyword>
<evidence type="ECO:0000256" key="8">
    <source>
        <dbReference type="PIRSR" id="PIRSR602401-1"/>
    </source>
</evidence>